<dbReference type="Proteomes" id="UP000588051">
    <property type="component" value="Unassembled WGS sequence"/>
</dbReference>
<evidence type="ECO:0000313" key="4">
    <source>
        <dbReference type="Proteomes" id="UP000588051"/>
    </source>
</evidence>
<comment type="caution">
    <text evidence="3">The sequence shown here is derived from an EMBL/GenBank/DDBJ whole genome shotgun (WGS) entry which is preliminary data.</text>
</comment>
<evidence type="ECO:0000259" key="1">
    <source>
        <dbReference type="Pfam" id="PF00126"/>
    </source>
</evidence>
<accession>A0A850Q7V9</accession>
<name>A0A850Q7V9_9BURK</name>
<feature type="domain" description="PBP" evidence="2">
    <location>
        <begin position="139"/>
        <end position="323"/>
    </location>
</feature>
<protein>
    <submittedName>
        <fullName evidence="3">Helix-turn-helix transcriptional regulator</fullName>
    </submittedName>
</protein>
<organism evidence="3 4">
    <name type="scientific">Undibacterium oligocarboniphilum</name>
    <dbReference type="NCBI Taxonomy" id="666702"/>
    <lineage>
        <taxon>Bacteria</taxon>
        <taxon>Pseudomonadati</taxon>
        <taxon>Pseudomonadota</taxon>
        <taxon>Betaproteobacteria</taxon>
        <taxon>Burkholderiales</taxon>
        <taxon>Oxalobacteraceae</taxon>
        <taxon>Undibacterium</taxon>
    </lineage>
</organism>
<dbReference type="Pfam" id="PF12727">
    <property type="entry name" value="PBP_like"/>
    <property type="match status" value="1"/>
</dbReference>
<dbReference type="InterPro" id="IPR000847">
    <property type="entry name" value="LysR_HTH_N"/>
</dbReference>
<evidence type="ECO:0000259" key="2">
    <source>
        <dbReference type="Pfam" id="PF12727"/>
    </source>
</evidence>
<dbReference type="PANTHER" id="PTHR38431">
    <property type="entry name" value="BLL2305 PROTEIN"/>
    <property type="match status" value="1"/>
</dbReference>
<dbReference type="AlphaFoldDB" id="A0A850Q7V9"/>
<dbReference type="GO" id="GO:0003700">
    <property type="term" value="F:DNA-binding transcription factor activity"/>
    <property type="evidence" value="ECO:0007669"/>
    <property type="project" value="InterPro"/>
</dbReference>
<sequence length="362" mass="40232">MHKVSIKPQWTISDAEGQDLPVKVLELLRQVHDHGSLSGACKASGASYRHAWNLIRQGEQQIDAPLLKMERGKGSTLTPLGEKFVWAGHRITARLTPILETLASELEIEIGRVLAAGTETIRVHASHGFAIEKLLASLQKDNVSVERKYVSSQEAAASLHQGNCDLAGFHLPIGDLEARAYHHYTRWLNVRHSRIIHITTRRQGLMVAPGNPLKIYDVADLIRKDVRFVNRQNGSGTRFLLECLLSKEGIDSKRIAGFEQGEFTHAAVAAYVASGMADVGFGLETPARRFKLDFFPICSERYFLLCNDAFLAQPQLQAVLKILNDPEYKKAVNQLPGYDASRCGQIDTIPKAFPSYAAHKNF</sequence>
<proteinExistence type="predicted"/>
<dbReference type="InterPro" id="IPR036390">
    <property type="entry name" value="WH_DNA-bd_sf"/>
</dbReference>
<dbReference type="Gene3D" id="1.10.10.10">
    <property type="entry name" value="Winged helix-like DNA-binding domain superfamily/Winged helix DNA-binding domain"/>
    <property type="match status" value="1"/>
</dbReference>
<evidence type="ECO:0000313" key="3">
    <source>
        <dbReference type="EMBL" id="NVO76322.1"/>
    </source>
</evidence>
<gene>
    <name evidence="3" type="ORF">HV832_00570</name>
</gene>
<feature type="domain" description="HTH lysR-type" evidence="1">
    <location>
        <begin position="25"/>
        <end position="82"/>
    </location>
</feature>
<dbReference type="InterPro" id="IPR036388">
    <property type="entry name" value="WH-like_DNA-bd_sf"/>
</dbReference>
<dbReference type="SUPFAM" id="SSF46785">
    <property type="entry name" value="Winged helix' DNA-binding domain"/>
    <property type="match status" value="1"/>
</dbReference>
<dbReference type="PANTHER" id="PTHR38431:SF1">
    <property type="entry name" value="BLL2305 PROTEIN"/>
    <property type="match status" value="1"/>
</dbReference>
<dbReference type="Pfam" id="PF00126">
    <property type="entry name" value="HTH_1"/>
    <property type="match status" value="1"/>
</dbReference>
<dbReference type="InterPro" id="IPR024370">
    <property type="entry name" value="PBP_domain"/>
</dbReference>
<dbReference type="EMBL" id="JABXYJ010000001">
    <property type="protein sequence ID" value="NVO76322.1"/>
    <property type="molecule type" value="Genomic_DNA"/>
</dbReference>
<keyword evidence="4" id="KW-1185">Reference proteome</keyword>
<dbReference type="SUPFAM" id="SSF53850">
    <property type="entry name" value="Periplasmic binding protein-like II"/>
    <property type="match status" value="1"/>
</dbReference>
<reference evidence="3 4" key="1">
    <citation type="submission" date="2020-06" db="EMBL/GenBank/DDBJ databases">
        <authorList>
            <person name="Qiu C."/>
            <person name="Liu Z."/>
        </authorList>
    </citation>
    <scope>NUCLEOTIDE SEQUENCE [LARGE SCALE GENOMIC DNA]</scope>
    <source>
        <strain evidence="3 4">EM 1</strain>
    </source>
</reference>